<dbReference type="InParanoid" id="U2DXF7"/>
<dbReference type="Pfam" id="PF01244">
    <property type="entry name" value="Peptidase_M19"/>
    <property type="match status" value="1"/>
</dbReference>
<proteinExistence type="predicted"/>
<dbReference type="InterPro" id="IPR008257">
    <property type="entry name" value="Pept_M19"/>
</dbReference>
<dbReference type="Proteomes" id="UP000005707">
    <property type="component" value="Unassembled WGS sequence"/>
</dbReference>
<comment type="caution">
    <text evidence="1">The sequence shown here is derived from an EMBL/GenBank/DDBJ whole genome shotgun (WGS) entry which is preliminary data.</text>
</comment>
<dbReference type="RefSeq" id="WP_008827012.1">
    <property type="nucleotide sequence ID" value="NZ_AFNU02000002.1"/>
</dbReference>
<dbReference type="InterPro" id="IPR032466">
    <property type="entry name" value="Metal_Hydrolase"/>
</dbReference>
<gene>
    <name evidence="1" type="ORF">HLPCO_000576</name>
</gene>
<organism evidence="1 2">
    <name type="scientific">Haloplasma contractile SSD-17B</name>
    <dbReference type="NCBI Taxonomy" id="1033810"/>
    <lineage>
        <taxon>Bacteria</taxon>
        <taxon>Bacillati</taxon>
        <taxon>Mycoplasmatota</taxon>
        <taxon>Mollicutes</taxon>
        <taxon>Haloplasmatales</taxon>
        <taxon>Haloplasmataceae</taxon>
        <taxon>Haloplasma</taxon>
    </lineage>
</organism>
<dbReference type="GO" id="GO:0070573">
    <property type="term" value="F:metallodipeptidase activity"/>
    <property type="evidence" value="ECO:0007669"/>
    <property type="project" value="InterPro"/>
</dbReference>
<dbReference type="STRING" id="1033810.HLPCO_000576"/>
<reference evidence="1 2" key="2">
    <citation type="journal article" date="2013" name="PLoS ONE">
        <title>INDIGO - INtegrated Data Warehouse of MIcrobial GenOmes with Examples from the Red Sea Extremophiles.</title>
        <authorList>
            <person name="Alam I."/>
            <person name="Antunes A."/>
            <person name="Kamau A.A."/>
            <person name="Ba Alawi W."/>
            <person name="Kalkatawi M."/>
            <person name="Stingl U."/>
            <person name="Bajic V.B."/>
        </authorList>
    </citation>
    <scope>NUCLEOTIDE SEQUENCE [LARGE SCALE GENOMIC DNA]</scope>
    <source>
        <strain evidence="1 2">SSD-17B</strain>
    </source>
</reference>
<accession>U2DXF7</accession>
<dbReference type="AlphaFoldDB" id="U2DXF7"/>
<evidence type="ECO:0000313" key="2">
    <source>
        <dbReference type="Proteomes" id="UP000005707"/>
    </source>
</evidence>
<dbReference type="PANTHER" id="PTHR10443:SF12">
    <property type="entry name" value="DIPEPTIDASE"/>
    <property type="match status" value="1"/>
</dbReference>
<protein>
    <submittedName>
        <fullName evidence="1">Dipeptidase family protein</fullName>
    </submittedName>
</protein>
<dbReference type="SUPFAM" id="SSF51556">
    <property type="entry name" value="Metallo-dependent hydrolases"/>
    <property type="match status" value="1"/>
</dbReference>
<keyword evidence="2" id="KW-1185">Reference proteome</keyword>
<reference evidence="1 2" key="1">
    <citation type="journal article" date="2011" name="J. Bacteriol.">
        <title>Genome sequence of Haloplasma contractile, an unusual contractile bacterium from a deep-sea anoxic brine lake.</title>
        <authorList>
            <person name="Antunes A."/>
            <person name="Alam I."/>
            <person name="El Dorry H."/>
            <person name="Siam R."/>
            <person name="Robertson A."/>
            <person name="Bajic V.B."/>
            <person name="Stingl U."/>
        </authorList>
    </citation>
    <scope>NUCLEOTIDE SEQUENCE [LARGE SCALE GENOMIC DNA]</scope>
    <source>
        <strain evidence="1 2">SSD-17B</strain>
    </source>
</reference>
<dbReference type="OrthoDB" id="9804920at2"/>
<dbReference type="Gene3D" id="3.20.20.140">
    <property type="entry name" value="Metal-dependent hydrolases"/>
    <property type="match status" value="1"/>
</dbReference>
<sequence length="311" mass="35274">MKVFDMHCDTLLRCLESNQTESLISNDFHVSFENMKRGHYLAQVFACFVDTGTTNSPYELCNKMIDQFYLDVEGSDDVRFAGNYDDLMDNIKDNKLTAMLSIEEGAAIEGSLEKLKHFYNRGIRFITLTWNYENEIGYPNYKYEHQHKGLKPFGIETVEAMNDLGIIVDVSHLSDAGFYDVLKVSKKPFVATHSNSRSLHEHPRNLTDDMIKQLGNTGGVTGINYVAGFLGNHDLARAEDVVQQMKHIVDKGGIEVCSIGSDFDGCKTPELKLQDAAHVPYLLDLMSKEFTDDEIDQITYKNIMRVIKETL</sequence>
<dbReference type="PANTHER" id="PTHR10443">
    <property type="entry name" value="MICROSOMAL DIPEPTIDASE"/>
    <property type="match status" value="1"/>
</dbReference>
<name>U2DXF7_9MOLU</name>
<dbReference type="GO" id="GO:0006508">
    <property type="term" value="P:proteolysis"/>
    <property type="evidence" value="ECO:0007669"/>
    <property type="project" value="InterPro"/>
</dbReference>
<dbReference type="eggNOG" id="COG2355">
    <property type="taxonomic scope" value="Bacteria"/>
</dbReference>
<dbReference type="CDD" id="cd01301">
    <property type="entry name" value="rDP_like"/>
    <property type="match status" value="1"/>
</dbReference>
<dbReference type="PROSITE" id="PS51365">
    <property type="entry name" value="RENAL_DIPEPTIDASE_2"/>
    <property type="match status" value="1"/>
</dbReference>
<evidence type="ECO:0000313" key="1">
    <source>
        <dbReference type="EMBL" id="ERJ12977.1"/>
    </source>
</evidence>
<dbReference type="EMBL" id="AFNU02000002">
    <property type="protein sequence ID" value="ERJ12977.1"/>
    <property type="molecule type" value="Genomic_DNA"/>
</dbReference>